<dbReference type="Proteomes" id="UP001150569">
    <property type="component" value="Unassembled WGS sequence"/>
</dbReference>
<evidence type="ECO:0000256" key="1">
    <source>
        <dbReference type="ARBA" id="ARBA00004448"/>
    </source>
</evidence>
<comment type="similarity">
    <text evidence="2 14">Belongs to the mitochondrial carrier (TC 2.A.29) family.</text>
</comment>
<keyword evidence="3 14" id="KW-0813">Transport</keyword>
<gene>
    <name evidence="16" type="primary">AGC1_1</name>
    <name evidence="16" type="ORF">IWQ60_001260</name>
</gene>
<comment type="subcellular location">
    <subcellularLocation>
        <location evidence="1">Mitochondrion inner membrane</location>
        <topology evidence="1">Multi-pass membrane protein</topology>
    </subcellularLocation>
</comment>
<dbReference type="AlphaFoldDB" id="A0A9W8AEZ4"/>
<evidence type="ECO:0000256" key="13">
    <source>
        <dbReference type="PROSITE-ProRule" id="PRU00282"/>
    </source>
</evidence>
<dbReference type="InterPro" id="IPR023395">
    <property type="entry name" value="MCP_dom_sf"/>
</dbReference>
<sequence length="328" mass="34983">MAQPSRTVAADLTPRHDPVAPKSVTKPSPGLTQLTNKLASGAVAGITGTLIIYPLDIVKTRLQNQRPNTQGVLPYRNGLACFRSIIQREGARGIYRGLVPTLVGITPEKAIKLAVNDYTREWFARRRGVADGQLTAVEGMLSGATAGFCQVVVTNPMEIVKIHMQVAGAQAASSGTGPPPQRPTALGIVRQLGLRGLYRGTPATLLRDVPFSIFFFPSHAILKSLFVDPATGQAPFHAVFLSGVTAAFFASGAVTPADVIKTRLQVSPASGAPKYLGVRDCFKDIVRNEGIGALFKGVLPRCCIVAPLFGIALLTYEVQQRWLQSKSA</sequence>
<organism evidence="16 17">
    <name type="scientific">Tieghemiomyces parasiticus</name>
    <dbReference type="NCBI Taxonomy" id="78921"/>
    <lineage>
        <taxon>Eukaryota</taxon>
        <taxon>Fungi</taxon>
        <taxon>Fungi incertae sedis</taxon>
        <taxon>Zoopagomycota</taxon>
        <taxon>Kickxellomycotina</taxon>
        <taxon>Dimargaritomycetes</taxon>
        <taxon>Dimargaritales</taxon>
        <taxon>Dimargaritaceae</taxon>
        <taxon>Tieghemiomyces</taxon>
    </lineage>
</organism>
<dbReference type="Gene3D" id="1.50.40.10">
    <property type="entry name" value="Mitochondrial carrier domain"/>
    <property type="match status" value="1"/>
</dbReference>
<dbReference type="GO" id="GO:0005743">
    <property type="term" value="C:mitochondrial inner membrane"/>
    <property type="evidence" value="ECO:0007669"/>
    <property type="project" value="UniProtKB-SubCell"/>
</dbReference>
<evidence type="ECO:0000256" key="7">
    <source>
        <dbReference type="ARBA" id="ARBA00022989"/>
    </source>
</evidence>
<dbReference type="FunFam" id="1.50.40.10:FF:000004">
    <property type="entry name" value="Calcium-binding mitochondrial carrier protein Aralar1"/>
    <property type="match status" value="1"/>
</dbReference>
<dbReference type="EMBL" id="JANBPT010000038">
    <property type="protein sequence ID" value="KAJ1929340.1"/>
    <property type="molecule type" value="Genomic_DNA"/>
</dbReference>
<evidence type="ECO:0000256" key="15">
    <source>
        <dbReference type="SAM" id="MobiDB-lite"/>
    </source>
</evidence>
<keyword evidence="4 13" id="KW-0812">Transmembrane</keyword>
<evidence type="ECO:0000256" key="5">
    <source>
        <dbReference type="ARBA" id="ARBA00022737"/>
    </source>
</evidence>
<keyword evidence="17" id="KW-1185">Reference proteome</keyword>
<reference evidence="16" key="1">
    <citation type="submission" date="2022-07" db="EMBL/GenBank/DDBJ databases">
        <title>Phylogenomic reconstructions and comparative analyses of Kickxellomycotina fungi.</title>
        <authorList>
            <person name="Reynolds N.K."/>
            <person name="Stajich J.E."/>
            <person name="Barry K."/>
            <person name="Grigoriev I.V."/>
            <person name="Crous P."/>
            <person name="Smith M.E."/>
        </authorList>
    </citation>
    <scope>NUCLEOTIDE SEQUENCE</scope>
    <source>
        <strain evidence="16">RSA 861</strain>
    </source>
</reference>
<evidence type="ECO:0000256" key="4">
    <source>
        <dbReference type="ARBA" id="ARBA00022692"/>
    </source>
</evidence>
<keyword evidence="6" id="KW-0999">Mitochondrion inner membrane</keyword>
<comment type="caution">
    <text evidence="16">The sequence shown here is derived from an EMBL/GenBank/DDBJ whole genome shotgun (WGS) entry which is preliminary data.</text>
</comment>
<keyword evidence="9 13" id="KW-0472">Membrane</keyword>
<evidence type="ECO:0000313" key="17">
    <source>
        <dbReference type="Proteomes" id="UP001150569"/>
    </source>
</evidence>
<evidence type="ECO:0000256" key="2">
    <source>
        <dbReference type="ARBA" id="ARBA00006375"/>
    </source>
</evidence>
<dbReference type="PANTHER" id="PTHR45678">
    <property type="entry name" value="MITOCHONDRIAL 2-OXODICARBOXYLATE CARRIER 1-RELATED"/>
    <property type="match status" value="1"/>
</dbReference>
<evidence type="ECO:0000256" key="6">
    <source>
        <dbReference type="ARBA" id="ARBA00022792"/>
    </source>
</evidence>
<feature type="repeat" description="Solcar" evidence="13">
    <location>
        <begin position="134"/>
        <end position="225"/>
    </location>
</feature>
<keyword evidence="5" id="KW-0677">Repeat</keyword>
<keyword evidence="8" id="KW-0496">Mitochondrion</keyword>
<evidence type="ECO:0000256" key="10">
    <source>
        <dbReference type="ARBA" id="ARBA00059916"/>
    </source>
</evidence>
<evidence type="ECO:0000256" key="3">
    <source>
        <dbReference type="ARBA" id="ARBA00022448"/>
    </source>
</evidence>
<dbReference type="PANTHER" id="PTHR45678:SF15">
    <property type="entry name" value="MITOCHONDRIAL SUBSTRATE CARRIER FAMILY PROTEIN X"/>
    <property type="match status" value="1"/>
</dbReference>
<dbReference type="Pfam" id="PF00153">
    <property type="entry name" value="Mito_carr"/>
    <property type="match status" value="3"/>
</dbReference>
<feature type="region of interest" description="Disordered" evidence="15">
    <location>
        <begin position="1"/>
        <end position="28"/>
    </location>
</feature>
<evidence type="ECO:0000256" key="11">
    <source>
        <dbReference type="ARBA" id="ARBA00073787"/>
    </source>
</evidence>
<dbReference type="PRINTS" id="PR00926">
    <property type="entry name" value="MITOCARRIER"/>
</dbReference>
<keyword evidence="7" id="KW-1133">Transmembrane helix</keyword>
<evidence type="ECO:0000256" key="8">
    <source>
        <dbReference type="ARBA" id="ARBA00023128"/>
    </source>
</evidence>
<evidence type="ECO:0000256" key="14">
    <source>
        <dbReference type="RuleBase" id="RU000488"/>
    </source>
</evidence>
<dbReference type="PROSITE" id="PS50920">
    <property type="entry name" value="SOLCAR"/>
    <property type="match status" value="3"/>
</dbReference>
<name>A0A9W8AEZ4_9FUNG</name>
<evidence type="ECO:0000313" key="16">
    <source>
        <dbReference type="EMBL" id="KAJ1929340.1"/>
    </source>
</evidence>
<dbReference type="InterPro" id="IPR002067">
    <property type="entry name" value="MCP"/>
</dbReference>
<evidence type="ECO:0000256" key="12">
    <source>
        <dbReference type="ARBA" id="ARBA00082232"/>
    </source>
</evidence>
<dbReference type="InterPro" id="IPR018108">
    <property type="entry name" value="MCP_transmembrane"/>
</dbReference>
<accession>A0A9W8AEZ4</accession>
<evidence type="ECO:0000256" key="9">
    <source>
        <dbReference type="ARBA" id="ARBA00023136"/>
    </source>
</evidence>
<feature type="repeat" description="Solcar" evidence="13">
    <location>
        <begin position="32"/>
        <end position="122"/>
    </location>
</feature>
<dbReference type="InterPro" id="IPR051028">
    <property type="entry name" value="Mito_Solute_Carrier"/>
</dbReference>
<dbReference type="OrthoDB" id="2161at2759"/>
<protein>
    <recommendedName>
        <fullName evidence="11">Mitochondrial aspartate-glutamate transporter AGC1</fullName>
    </recommendedName>
    <alternativeName>
        <fullName evidence="12">Aspartate-glutamate carrier 1</fullName>
    </alternativeName>
</protein>
<dbReference type="GO" id="GO:0022857">
    <property type="term" value="F:transmembrane transporter activity"/>
    <property type="evidence" value="ECO:0007669"/>
    <property type="project" value="TreeGrafter"/>
</dbReference>
<dbReference type="SUPFAM" id="SSF103506">
    <property type="entry name" value="Mitochondrial carrier"/>
    <property type="match status" value="1"/>
</dbReference>
<feature type="repeat" description="Solcar" evidence="13">
    <location>
        <begin position="234"/>
        <end position="322"/>
    </location>
</feature>
<proteinExistence type="inferred from homology"/>
<comment type="function">
    <text evidence="10">Calcium-dependent mitochondrial aspartate and glutamate carrier. Transport of glutamate in mitochondria is required for mitochondrial transamination reactions and ornithine synthesis. Plays also a role in malate-aspartate NADH shuttle, which is critical for growth on acetate and fatty acids.</text>
</comment>